<feature type="compositionally biased region" description="Basic and acidic residues" evidence="1">
    <location>
        <begin position="122"/>
        <end position="133"/>
    </location>
</feature>
<evidence type="ECO:0000256" key="2">
    <source>
        <dbReference type="SAM" id="Phobius"/>
    </source>
</evidence>
<name>A0AAP0BLN3_9ASPA</name>
<feature type="region of interest" description="Disordered" evidence="1">
    <location>
        <begin position="1"/>
        <end position="23"/>
    </location>
</feature>
<organism evidence="3 4">
    <name type="scientific">Platanthera zijinensis</name>
    <dbReference type="NCBI Taxonomy" id="2320716"/>
    <lineage>
        <taxon>Eukaryota</taxon>
        <taxon>Viridiplantae</taxon>
        <taxon>Streptophyta</taxon>
        <taxon>Embryophyta</taxon>
        <taxon>Tracheophyta</taxon>
        <taxon>Spermatophyta</taxon>
        <taxon>Magnoliopsida</taxon>
        <taxon>Liliopsida</taxon>
        <taxon>Asparagales</taxon>
        <taxon>Orchidaceae</taxon>
        <taxon>Orchidoideae</taxon>
        <taxon>Orchideae</taxon>
        <taxon>Orchidinae</taxon>
        <taxon>Platanthera</taxon>
    </lineage>
</organism>
<accession>A0AAP0BLN3</accession>
<keyword evidence="2" id="KW-0812">Transmembrane</keyword>
<dbReference type="EMBL" id="JBBWWQ010000007">
    <property type="protein sequence ID" value="KAK8943286.1"/>
    <property type="molecule type" value="Genomic_DNA"/>
</dbReference>
<dbReference type="PANTHER" id="PTHR35482">
    <property type="entry name" value="CYTOCHROME C OXIDASE SUBUNIT"/>
    <property type="match status" value="1"/>
</dbReference>
<evidence type="ECO:0000313" key="4">
    <source>
        <dbReference type="Proteomes" id="UP001418222"/>
    </source>
</evidence>
<keyword evidence="2" id="KW-1133">Transmembrane helix</keyword>
<dbReference type="AlphaFoldDB" id="A0AAP0BLN3"/>
<feature type="compositionally biased region" description="Polar residues" evidence="1">
    <location>
        <begin position="46"/>
        <end position="57"/>
    </location>
</feature>
<feature type="transmembrane region" description="Helical" evidence="2">
    <location>
        <begin position="413"/>
        <end position="432"/>
    </location>
</feature>
<feature type="compositionally biased region" description="Basic and acidic residues" evidence="1">
    <location>
        <begin position="59"/>
        <end position="69"/>
    </location>
</feature>
<evidence type="ECO:0000313" key="3">
    <source>
        <dbReference type="EMBL" id="KAK8943286.1"/>
    </source>
</evidence>
<dbReference type="Proteomes" id="UP001418222">
    <property type="component" value="Unassembled WGS sequence"/>
</dbReference>
<sequence length="436" mass="47889">MASFPTAPWASAPTSVSSPAAAAAAAASSSSSFSSVLFPPKRFKSNFSPFASSSNDGASAKETEARDRVQLAFSKAKAYRKNKISAPATPPVPAQKPSNEPPAGGPNRNLSETEASIAVKLAMEKAKEYKKNTEVSAAEPRDPGISSKDFPGLSFSENKGHREKPLGFVTPAESLLEGDVQKVEFIVGDKSKFERNTRRASSSSDVDDGSNLYKPKVSTWGVFPRPKNISKTFGGGRVIASGEMLETPETREAKEKRSKELISAYKGNMGSIIIDAKTQDECEKALKEGDILMDMGQLRGALPYYEKVMKNVVFETELYGLAALQWSICQDSLSRSNEARIMYEKLQSHSKAEVRKQARQFMFSFQAMEMLNVRDTSSPKETGFEDYFEAFVNNEAGHAPLVEETNESVLKEVFPYLIFLLSPIFIIIFVVIKRSF</sequence>
<keyword evidence="2" id="KW-0472">Membrane</keyword>
<gene>
    <name evidence="3" type="ORF">KSP39_PZI009005</name>
</gene>
<evidence type="ECO:0000256" key="1">
    <source>
        <dbReference type="SAM" id="MobiDB-lite"/>
    </source>
</evidence>
<comment type="caution">
    <text evidence="3">The sequence shown here is derived from an EMBL/GenBank/DDBJ whole genome shotgun (WGS) entry which is preliminary data.</text>
</comment>
<feature type="region of interest" description="Disordered" evidence="1">
    <location>
        <begin position="46"/>
        <end position="165"/>
    </location>
</feature>
<reference evidence="3 4" key="1">
    <citation type="journal article" date="2022" name="Nat. Plants">
        <title>Genomes of leafy and leafless Platanthera orchids illuminate the evolution of mycoheterotrophy.</title>
        <authorList>
            <person name="Li M.H."/>
            <person name="Liu K.W."/>
            <person name="Li Z."/>
            <person name="Lu H.C."/>
            <person name="Ye Q.L."/>
            <person name="Zhang D."/>
            <person name="Wang J.Y."/>
            <person name="Li Y.F."/>
            <person name="Zhong Z.M."/>
            <person name="Liu X."/>
            <person name="Yu X."/>
            <person name="Liu D.K."/>
            <person name="Tu X.D."/>
            <person name="Liu B."/>
            <person name="Hao Y."/>
            <person name="Liao X.Y."/>
            <person name="Jiang Y.T."/>
            <person name="Sun W.H."/>
            <person name="Chen J."/>
            <person name="Chen Y.Q."/>
            <person name="Ai Y."/>
            <person name="Zhai J.W."/>
            <person name="Wu S.S."/>
            <person name="Zhou Z."/>
            <person name="Hsiao Y.Y."/>
            <person name="Wu W.L."/>
            <person name="Chen Y.Y."/>
            <person name="Lin Y.F."/>
            <person name="Hsu J.L."/>
            <person name="Li C.Y."/>
            <person name="Wang Z.W."/>
            <person name="Zhao X."/>
            <person name="Zhong W.Y."/>
            <person name="Ma X.K."/>
            <person name="Ma L."/>
            <person name="Huang J."/>
            <person name="Chen G.Z."/>
            <person name="Huang M.Z."/>
            <person name="Huang L."/>
            <person name="Peng D.H."/>
            <person name="Luo Y.B."/>
            <person name="Zou S.Q."/>
            <person name="Chen S.P."/>
            <person name="Lan S."/>
            <person name="Tsai W.C."/>
            <person name="Van de Peer Y."/>
            <person name="Liu Z.J."/>
        </authorList>
    </citation>
    <scope>NUCLEOTIDE SEQUENCE [LARGE SCALE GENOMIC DNA]</scope>
    <source>
        <strain evidence="3">Lor287</strain>
    </source>
</reference>
<protein>
    <submittedName>
        <fullName evidence="3">Uncharacterized protein</fullName>
    </submittedName>
</protein>
<proteinExistence type="predicted"/>
<dbReference type="PANTHER" id="PTHR35482:SF1">
    <property type="entry name" value="CYTOCHROME C OXIDASE SUBUNIT"/>
    <property type="match status" value="1"/>
</dbReference>
<keyword evidence="4" id="KW-1185">Reference proteome</keyword>
<feature type="compositionally biased region" description="Pro residues" evidence="1">
    <location>
        <begin position="88"/>
        <end position="104"/>
    </location>
</feature>